<proteinExistence type="predicted"/>
<name>A0A0F3Q9A3_RICBE</name>
<protein>
    <submittedName>
        <fullName evidence="1">Uncharacterized protein</fullName>
    </submittedName>
</protein>
<sequence length="56" mass="6381">MLICKNFDFNIFKTPELKLLIIEQLFDSLVGGNLMPKEEMVQVKLSGEEVKIPIGE</sequence>
<comment type="caution">
    <text evidence="1">The sequence shown here is derived from an EMBL/GenBank/DDBJ whole genome shotgun (WGS) entry which is preliminary data.</text>
</comment>
<gene>
    <name evidence="1" type="ORF">RBEAN4_0075</name>
</gene>
<dbReference type="PATRIC" id="fig|1359193.3.peg.71"/>
<reference evidence="1 2" key="1">
    <citation type="submission" date="2015-02" db="EMBL/GenBank/DDBJ databases">
        <title>Genome Sequencing of Rickettsiales.</title>
        <authorList>
            <person name="Daugherty S.C."/>
            <person name="Su Q."/>
            <person name="Abolude K."/>
            <person name="Beier-Sexton M."/>
            <person name="Carlyon J.A."/>
            <person name="Carter R."/>
            <person name="Day N.P."/>
            <person name="Dumler S.J."/>
            <person name="Dyachenko V."/>
            <person name="Godinez A."/>
            <person name="Kurtti T.J."/>
            <person name="Lichay M."/>
            <person name="Mullins K.E."/>
            <person name="Ott S."/>
            <person name="Pappas-Brown V."/>
            <person name="Paris D.H."/>
            <person name="Patel P."/>
            <person name="Richards A.L."/>
            <person name="Sadzewicz L."/>
            <person name="Sears K."/>
            <person name="Seidman D."/>
            <person name="Sengamalay N."/>
            <person name="Stenos J."/>
            <person name="Tallon L.J."/>
            <person name="Vincent G."/>
            <person name="Fraser C.M."/>
            <person name="Munderloh U."/>
            <person name="Dunning-Hotopp J.C."/>
        </authorList>
    </citation>
    <scope>NUCLEOTIDE SEQUENCE [LARGE SCALE GENOMIC DNA]</scope>
    <source>
        <strain evidence="1 2">RML An4</strain>
    </source>
</reference>
<dbReference type="RefSeq" id="WP_012152193.1">
    <property type="nucleotide sequence ID" value="NZ_LAOI01000001.1"/>
</dbReference>
<evidence type="ECO:0000313" key="2">
    <source>
        <dbReference type="Proteomes" id="UP000033661"/>
    </source>
</evidence>
<dbReference type="Proteomes" id="UP000033661">
    <property type="component" value="Unassembled WGS sequence"/>
</dbReference>
<evidence type="ECO:0000313" key="1">
    <source>
        <dbReference type="EMBL" id="KJV89108.1"/>
    </source>
</evidence>
<dbReference type="EMBL" id="LAOI01000001">
    <property type="protein sequence ID" value="KJV89108.1"/>
    <property type="molecule type" value="Genomic_DNA"/>
</dbReference>
<organism evidence="1 2">
    <name type="scientific">Rickettsia bellii str. RML An4</name>
    <dbReference type="NCBI Taxonomy" id="1359193"/>
    <lineage>
        <taxon>Bacteria</taxon>
        <taxon>Pseudomonadati</taxon>
        <taxon>Pseudomonadota</taxon>
        <taxon>Alphaproteobacteria</taxon>
        <taxon>Rickettsiales</taxon>
        <taxon>Rickettsiaceae</taxon>
        <taxon>Rickettsieae</taxon>
        <taxon>Rickettsia</taxon>
        <taxon>belli group</taxon>
    </lineage>
</organism>
<keyword evidence="2" id="KW-1185">Reference proteome</keyword>
<dbReference type="AlphaFoldDB" id="A0A0F3Q9A3"/>
<accession>A0A0F3Q9A3</accession>